<reference evidence="2 3" key="1">
    <citation type="submission" date="2019-04" db="EMBL/GenBank/DDBJ databases">
        <title>Pedobacter sp. AR-2-6 sp. nov., isolated from Arctic soil.</title>
        <authorList>
            <person name="Dahal R.H."/>
            <person name="Kim D.-U."/>
        </authorList>
    </citation>
    <scope>NUCLEOTIDE SEQUENCE [LARGE SCALE GENOMIC DNA]</scope>
    <source>
        <strain evidence="2 3">AR-2-6</strain>
    </source>
</reference>
<feature type="transmembrane region" description="Helical" evidence="1">
    <location>
        <begin position="54"/>
        <end position="75"/>
    </location>
</feature>
<feature type="transmembrane region" description="Helical" evidence="1">
    <location>
        <begin position="12"/>
        <end position="34"/>
    </location>
</feature>
<feature type="transmembrane region" description="Helical" evidence="1">
    <location>
        <begin position="82"/>
        <end position="108"/>
    </location>
</feature>
<sequence length="173" mass="19955">MNKTTPLTKKYWLFLKLAIALAISFAVFILTSFFSEFVVNKYLIQSHLANYSFYEGFADLSTFCCYVLASALLVFDKLRGNAFLLAIGFFIAILLLKCFLVDVVAHYFRFYGNTQQNGNYSFEIFKNKLANQWDSLLFEFTNLGQLLSFTVWQFVALLGICYLSILVRNKLVQ</sequence>
<keyword evidence="3" id="KW-1185">Reference proteome</keyword>
<accession>A0A4U1C7W0</accession>
<evidence type="ECO:0000256" key="1">
    <source>
        <dbReference type="SAM" id="Phobius"/>
    </source>
</evidence>
<dbReference type="RefSeq" id="WP_136875436.1">
    <property type="nucleotide sequence ID" value="NZ_SWBO01000003.1"/>
</dbReference>
<keyword evidence="1" id="KW-0812">Transmembrane</keyword>
<gene>
    <name evidence="2" type="ORF">FA045_05765</name>
</gene>
<feature type="transmembrane region" description="Helical" evidence="1">
    <location>
        <begin position="146"/>
        <end position="167"/>
    </location>
</feature>
<keyword evidence="1" id="KW-0472">Membrane</keyword>
<keyword evidence="1" id="KW-1133">Transmembrane helix</keyword>
<evidence type="ECO:0000313" key="3">
    <source>
        <dbReference type="Proteomes" id="UP000310477"/>
    </source>
</evidence>
<name>A0A4U1C7W0_9SPHI</name>
<proteinExistence type="predicted"/>
<dbReference type="AlphaFoldDB" id="A0A4U1C7W0"/>
<organism evidence="2 3">
    <name type="scientific">Pedobacter cryotolerans</name>
    <dbReference type="NCBI Taxonomy" id="2571270"/>
    <lineage>
        <taxon>Bacteria</taxon>
        <taxon>Pseudomonadati</taxon>
        <taxon>Bacteroidota</taxon>
        <taxon>Sphingobacteriia</taxon>
        <taxon>Sphingobacteriales</taxon>
        <taxon>Sphingobacteriaceae</taxon>
        <taxon>Pedobacter</taxon>
    </lineage>
</organism>
<dbReference type="Proteomes" id="UP000310477">
    <property type="component" value="Unassembled WGS sequence"/>
</dbReference>
<dbReference type="OrthoDB" id="763760at2"/>
<comment type="caution">
    <text evidence="2">The sequence shown here is derived from an EMBL/GenBank/DDBJ whole genome shotgun (WGS) entry which is preliminary data.</text>
</comment>
<dbReference type="EMBL" id="SWBO01000003">
    <property type="protein sequence ID" value="TKC01759.1"/>
    <property type="molecule type" value="Genomic_DNA"/>
</dbReference>
<evidence type="ECO:0000313" key="2">
    <source>
        <dbReference type="EMBL" id="TKC01759.1"/>
    </source>
</evidence>
<protein>
    <submittedName>
        <fullName evidence="2">Uncharacterized protein</fullName>
    </submittedName>
</protein>